<proteinExistence type="predicted"/>
<accession>A0ABD2MQU7</accession>
<evidence type="ECO:0000313" key="2">
    <source>
        <dbReference type="Proteomes" id="UP001516400"/>
    </source>
</evidence>
<keyword evidence="2" id="KW-1185">Reference proteome</keyword>
<dbReference type="Proteomes" id="UP001516400">
    <property type="component" value="Unassembled WGS sequence"/>
</dbReference>
<dbReference type="EMBL" id="JABFTP020000021">
    <property type="protein sequence ID" value="KAL3268770.1"/>
    <property type="molecule type" value="Genomic_DNA"/>
</dbReference>
<reference evidence="1 2" key="1">
    <citation type="journal article" date="2021" name="BMC Biol.">
        <title>Horizontally acquired antibacterial genes associated with adaptive radiation of ladybird beetles.</title>
        <authorList>
            <person name="Li H.S."/>
            <person name="Tang X.F."/>
            <person name="Huang Y.H."/>
            <person name="Xu Z.Y."/>
            <person name="Chen M.L."/>
            <person name="Du X.Y."/>
            <person name="Qiu B.Y."/>
            <person name="Chen P.T."/>
            <person name="Zhang W."/>
            <person name="Slipinski A."/>
            <person name="Escalona H.E."/>
            <person name="Waterhouse R.M."/>
            <person name="Zwick A."/>
            <person name="Pang H."/>
        </authorList>
    </citation>
    <scope>NUCLEOTIDE SEQUENCE [LARGE SCALE GENOMIC DNA]</scope>
    <source>
        <strain evidence="1">SYSU2018</strain>
    </source>
</reference>
<sequence length="71" mass="8001">TPTVSSSPLIFCSDLDFGYLSILVTDNLFQVSPNANCVKELRFNNLVIQLKKKQEGMQYMQFRLEGAVGQD</sequence>
<comment type="caution">
    <text evidence="1">The sequence shown here is derived from an EMBL/GenBank/DDBJ whole genome shotgun (WGS) entry which is preliminary data.</text>
</comment>
<evidence type="ECO:0000313" key="1">
    <source>
        <dbReference type="EMBL" id="KAL3268770.1"/>
    </source>
</evidence>
<feature type="non-terminal residue" evidence="1">
    <location>
        <position position="1"/>
    </location>
</feature>
<protein>
    <submittedName>
        <fullName evidence="1">Uncharacterized protein</fullName>
    </submittedName>
</protein>
<name>A0ABD2MQU7_9CUCU</name>
<gene>
    <name evidence="1" type="ORF">HHI36_007870</name>
</gene>
<organism evidence="1 2">
    <name type="scientific">Cryptolaemus montrouzieri</name>
    <dbReference type="NCBI Taxonomy" id="559131"/>
    <lineage>
        <taxon>Eukaryota</taxon>
        <taxon>Metazoa</taxon>
        <taxon>Ecdysozoa</taxon>
        <taxon>Arthropoda</taxon>
        <taxon>Hexapoda</taxon>
        <taxon>Insecta</taxon>
        <taxon>Pterygota</taxon>
        <taxon>Neoptera</taxon>
        <taxon>Endopterygota</taxon>
        <taxon>Coleoptera</taxon>
        <taxon>Polyphaga</taxon>
        <taxon>Cucujiformia</taxon>
        <taxon>Coccinelloidea</taxon>
        <taxon>Coccinellidae</taxon>
        <taxon>Scymninae</taxon>
        <taxon>Scymnini</taxon>
        <taxon>Cryptolaemus</taxon>
    </lineage>
</organism>
<dbReference type="AlphaFoldDB" id="A0ABD2MQU7"/>
<feature type="non-terminal residue" evidence="1">
    <location>
        <position position="71"/>
    </location>
</feature>